<gene>
    <name evidence="3" type="ORF">Apa02nite_067670</name>
</gene>
<dbReference type="InterPro" id="IPR017853">
    <property type="entry name" value="GH"/>
</dbReference>
<feature type="signal peptide" evidence="1">
    <location>
        <begin position="1"/>
        <end position="26"/>
    </location>
</feature>
<comment type="caution">
    <text evidence="3">The sequence shown here is derived from an EMBL/GenBank/DDBJ whole genome shotgun (WGS) entry which is preliminary data.</text>
</comment>
<keyword evidence="1" id="KW-0732">Signal</keyword>
<dbReference type="InterPro" id="IPR013785">
    <property type="entry name" value="Aldolase_TIM"/>
</dbReference>
<dbReference type="RefSeq" id="WP_203828661.1">
    <property type="nucleotide sequence ID" value="NZ_BAAATY010000029.1"/>
</dbReference>
<dbReference type="Proteomes" id="UP000624709">
    <property type="component" value="Unassembled WGS sequence"/>
</dbReference>
<organism evidence="3 4">
    <name type="scientific">Actinoplanes palleronii</name>
    <dbReference type="NCBI Taxonomy" id="113570"/>
    <lineage>
        <taxon>Bacteria</taxon>
        <taxon>Bacillati</taxon>
        <taxon>Actinomycetota</taxon>
        <taxon>Actinomycetes</taxon>
        <taxon>Micromonosporales</taxon>
        <taxon>Micromonosporaceae</taxon>
        <taxon>Actinoplanes</taxon>
    </lineage>
</organism>
<evidence type="ECO:0000313" key="4">
    <source>
        <dbReference type="Proteomes" id="UP000624709"/>
    </source>
</evidence>
<proteinExistence type="predicted"/>
<dbReference type="Gene3D" id="3.20.20.70">
    <property type="entry name" value="Aldolase class I"/>
    <property type="match status" value="1"/>
</dbReference>
<dbReference type="Pfam" id="PF03537">
    <property type="entry name" value="Glyco_hydro_114"/>
    <property type="match status" value="1"/>
</dbReference>
<accession>A0ABQ4BJ04</accession>
<dbReference type="SUPFAM" id="SSF51445">
    <property type="entry name" value="(Trans)glycosidases"/>
    <property type="match status" value="1"/>
</dbReference>
<name>A0ABQ4BJ04_9ACTN</name>
<dbReference type="InterPro" id="IPR004352">
    <property type="entry name" value="GH114_TIM-barrel"/>
</dbReference>
<evidence type="ECO:0000259" key="2">
    <source>
        <dbReference type="Pfam" id="PF03537"/>
    </source>
</evidence>
<reference evidence="3 4" key="1">
    <citation type="submission" date="2021-01" db="EMBL/GenBank/DDBJ databases">
        <title>Whole genome shotgun sequence of Actinoplanes palleronii NBRC 14916.</title>
        <authorList>
            <person name="Komaki H."/>
            <person name="Tamura T."/>
        </authorList>
    </citation>
    <scope>NUCLEOTIDE SEQUENCE [LARGE SCALE GENOMIC DNA]</scope>
    <source>
        <strain evidence="3 4">NBRC 14916</strain>
    </source>
</reference>
<keyword evidence="4" id="KW-1185">Reference proteome</keyword>
<evidence type="ECO:0000256" key="1">
    <source>
        <dbReference type="SAM" id="SignalP"/>
    </source>
</evidence>
<dbReference type="PANTHER" id="PTHR35273:SF2">
    <property type="entry name" value="ALPHA-GALACTOSIDASE"/>
    <property type="match status" value="1"/>
</dbReference>
<feature type="chain" id="PRO_5045517760" description="Glycoside-hydrolase family GH114 TIM-barrel domain-containing protein" evidence="1">
    <location>
        <begin position="27"/>
        <end position="288"/>
    </location>
</feature>
<dbReference type="PANTHER" id="PTHR35273">
    <property type="entry name" value="ALPHA-1,4 POLYGALACTOSAMINIDASE, PUTATIVE (AFU_ORTHOLOGUE AFUA_3G07890)-RELATED"/>
    <property type="match status" value="1"/>
</dbReference>
<evidence type="ECO:0000313" key="3">
    <source>
        <dbReference type="EMBL" id="GIE70659.1"/>
    </source>
</evidence>
<dbReference type="EMBL" id="BOMS01000108">
    <property type="protein sequence ID" value="GIE70659.1"/>
    <property type="molecule type" value="Genomic_DNA"/>
</dbReference>
<sequence>MGFINRPLVITAAAVAAALAGGVVLASSSDAATTAAAAVTAPPANATFDYQIGGAYTPPSGVTVVSRDRTATVAPGIYNICYLNAFQTQPDENLSSPDPSAYGTSAWWKKNHPDLLLKNSAGAYVEDKDWHEFLFDISTAAKRDSLMTIVGGWIDGCASAGYRAIEPDNLDSWQRSGNLLTSTKAVSMATALATRAHAKGLAIAQKNAGDLGSQGKTAGLDFAIVEECGRYTECDTYTSVYGTHMIDIEYNNSGFSKACSAIGATVSVVRRDVEVVPAGSGGYQYDAC</sequence>
<feature type="domain" description="Glycoside-hydrolase family GH114 TIM-barrel" evidence="2">
    <location>
        <begin position="47"/>
        <end position="275"/>
    </location>
</feature>
<protein>
    <recommendedName>
        <fullName evidence="2">Glycoside-hydrolase family GH114 TIM-barrel domain-containing protein</fullName>
    </recommendedName>
</protein>